<evidence type="ECO:0000256" key="2">
    <source>
        <dbReference type="ARBA" id="ARBA00022692"/>
    </source>
</evidence>
<dbReference type="Gene3D" id="3.30.160.710">
    <property type="match status" value="4"/>
</dbReference>
<dbReference type="NCBIfam" id="NF012211">
    <property type="entry name" value="tand_rpt_95"/>
    <property type="match status" value="2"/>
</dbReference>
<dbReference type="SMART" id="SM00736">
    <property type="entry name" value="CADG"/>
    <property type="match status" value="3"/>
</dbReference>
<dbReference type="GO" id="GO:0005509">
    <property type="term" value="F:calcium ion binding"/>
    <property type="evidence" value="ECO:0007669"/>
    <property type="project" value="InterPro"/>
</dbReference>
<reference evidence="10" key="1">
    <citation type="submission" date="2020-06" db="EMBL/GenBank/DDBJ databases">
        <authorList>
            <person name="Dong N."/>
        </authorList>
    </citation>
    <scope>NUCLEOTIDE SEQUENCE</scope>
    <source>
        <strain evidence="10">210</strain>
    </source>
</reference>
<dbReference type="EMBL" id="JACALR010000004">
    <property type="protein sequence ID" value="MDM1551662.1"/>
    <property type="molecule type" value="Genomic_DNA"/>
</dbReference>
<dbReference type="InterPro" id="IPR006644">
    <property type="entry name" value="Cadg"/>
</dbReference>
<evidence type="ECO:0000256" key="4">
    <source>
        <dbReference type="ARBA" id="ARBA00022837"/>
    </source>
</evidence>
<dbReference type="SMART" id="SM00112">
    <property type="entry name" value="CA"/>
    <property type="match status" value="2"/>
</dbReference>
<sequence>MKHTYTSSQVASPFRWQRRLPITRLLWIIVFLFFVNIKAEGQTVYSFPTTPTWIPYPGVPSWIQTAEVTIDGVVYQISNAGNGSWEHKSTGGNSTSTSLYFATAADMIITIKRKDGQRFQFYDVWLKYTNIMGGLYQPPWLEVTYSGSSKPNETYGANTTTHLTNKNVSVTEVRLKYSGLLELNLDDLKVGPALPEANSAPTNITLSKNDVNENVAAGTAIGTLSTTDPDAGDTFTYSFVTGTGSTDNASFSLTGNTLKINASPDYETKSSYSVRIRSTDSRGESFEKAFVISVMDVNEAPVLASIGNKTVNEGNELTFIATATDADVPANILTYSLVGAGIPNGANINAETGVFKWTPTELEGPGVYTFVVRVSDGALKDEEQITVTVNEVNVAPVAADDSYTTNEDTQLTQSAPGVLTNDTDSDLPTQALTVSLVTNTIHGTLNLNANGSFTYMPHANFNGTDSFTYRANDGTLSSDVATVTITVNSINDAPTITGTPATSVNQDAAYSFIPVANDVDGNSLVFTIANKPSWATFNTATGALTGTPANADVGTTTGIVITVSDGMASASLPAFNLTVTTKVFVGLTLSAETFGYDGTVKRLQVAGTHVPEPTVTYENQERTIAGSQQVKATLTALGYTPLVLTAQLTVNPAILTVIADAKSKVYGDADPGLTYTATGFKGSDTQQTVMTGALSRGAGENVGSYVIGRNTVSAGGNYSITYTAANLGITPAALTVKADAKSKVYGSTDPTLTYQITAGKLIGSDKLTGNLSRVSGENVGTYSINQGTLNASTNYDFTYKNANFEITKAGLTITADAKSKVYGTNDPSLTYQITAGQLIGSDVLTGNLSRVSGENVGIYSINQGSLAASENYNFTYQKADFEITKAGLTVTADSKSKVYGSTDPALTYQITAGQLIGSDKLTGNLSRVSGENVGTYAINQGTLNASSNYDFTYQKADFDITKASLTVTADSKSKVYGSTDPALTYQITAGQLIGSDVLTGALARDTGENVRTYSINQGTLNASANYTLTYQNANFDITKASLTVTADPQSKVYGTNDPSLTYQITSGKLVGIDQLTGALVRDAGENVGDYPITQGTLSASPNYDFTYQKADLAITPASLVVTADAKSKVYGTNDPSLTYQITSGKLVGIDQLTGALERDSGENVGNYPITQGTLAASTNYDFTYQKADLEITPASLVVTADAKSKVYGTNDPSLTYQITSGQLIGNDKLTGTLTRDAGEDVGTYTINQGTLTASSNYDFIFNKADFDITKASLTITADAKSKVYGTNDPVLTYQITSGKLIGSDVLSGAIARDTGENVGNYTINQGTLNASSNYDFIFNKADFDITKAGLTVTADAKSKVYGSTDPTLTYQITAGKLIGSDKLTGNLSRVSGENVGTYTINQGTLTASSNYDFIFNKADFDITKASLTITADAKSKVYGTNDPALTYQITSGQLIGSDVLIGALARDTGENVGNYTINQGTLNASPNYELTYKKADFDITKAGLTITADPKSKVYGTNDPALTYQITSGQLIGSDVLTGALARDTGENVGNYTINQGTLNASSNYTLTYQNADFEITKATVNGITFNDDNFTYDGTAKSLAILGSLPKGTTVNYVNNDQSQAGTYTVTANIIGGNNYENQTLKAILTINKATQVITWTQDLTIGCDGENTLVLNATASSGLPIHYTSSNSTIAAVIGNSLTFNKQGFADITAQQDGNNNYLPATHVIKQVSMRLIGKVKKKWEDVLIFDNSSDDFVSWQWYKDGQAIVGAQGQYYTSPTPLNGSYMVVVKDKDGNTMETCPLVIVAGQHKGGVKVVPNPARQGTTFTIKADYPSEELKGAKIMITDITGKLNKEINQVSPEVVTQVPMVPGVYIIYLFLENGKRESVKLLVN</sequence>
<evidence type="ECO:0000256" key="3">
    <source>
        <dbReference type="ARBA" id="ARBA00022737"/>
    </source>
</evidence>
<evidence type="ECO:0000256" key="8">
    <source>
        <dbReference type="SAM" id="MobiDB-lite"/>
    </source>
</evidence>
<dbReference type="Gene3D" id="2.60.40.60">
    <property type="entry name" value="Cadherins"/>
    <property type="match status" value="1"/>
</dbReference>
<protein>
    <submittedName>
        <fullName evidence="10">Tandem-95 repeat protein</fullName>
    </submittedName>
</protein>
<gene>
    <name evidence="10" type="ORF">HX095_10615</name>
</gene>
<evidence type="ECO:0000313" key="10">
    <source>
        <dbReference type="EMBL" id="MDM1551662.1"/>
    </source>
</evidence>
<evidence type="ECO:0000256" key="6">
    <source>
        <dbReference type="ARBA" id="ARBA00022989"/>
    </source>
</evidence>
<evidence type="ECO:0000313" key="11">
    <source>
        <dbReference type="Proteomes" id="UP001173578"/>
    </source>
</evidence>
<dbReference type="InterPro" id="IPR015919">
    <property type="entry name" value="Cadherin-like_sf"/>
</dbReference>
<evidence type="ECO:0000259" key="9">
    <source>
        <dbReference type="PROSITE" id="PS50268"/>
    </source>
</evidence>
<dbReference type="Gene3D" id="2.60.40.10">
    <property type="entry name" value="Immunoglobulins"/>
    <property type="match status" value="2"/>
</dbReference>
<dbReference type="Gene3D" id="2.60.40.2810">
    <property type="match status" value="1"/>
</dbReference>
<reference evidence="10" key="2">
    <citation type="journal article" date="2022" name="Sci. Total Environ.">
        <title>Prevalence, transmission, and molecular epidemiology of tet(X)-positive bacteria among humans, animals, and environmental niches in China: An epidemiological, and genomic-based study.</title>
        <authorList>
            <person name="Dong N."/>
            <person name="Zeng Y."/>
            <person name="Cai C."/>
            <person name="Sun C."/>
            <person name="Lu J."/>
            <person name="Liu C."/>
            <person name="Zhou H."/>
            <person name="Sun Q."/>
            <person name="Shu L."/>
            <person name="Wang H."/>
            <person name="Wang Y."/>
            <person name="Wang S."/>
            <person name="Wu C."/>
            <person name="Chan E.W."/>
            <person name="Chen G."/>
            <person name="Shen Z."/>
            <person name="Chen S."/>
            <person name="Zhang R."/>
        </authorList>
    </citation>
    <scope>NUCLEOTIDE SEQUENCE</scope>
    <source>
        <strain evidence="10">210</strain>
    </source>
</reference>
<dbReference type="PROSITE" id="PS50268">
    <property type="entry name" value="CADHERIN_2"/>
    <property type="match status" value="1"/>
</dbReference>
<comment type="caution">
    <text evidence="10">The sequence shown here is derived from an EMBL/GenBank/DDBJ whole genome shotgun (WGS) entry which is preliminary data.</text>
</comment>
<dbReference type="Pfam" id="PF18676">
    <property type="entry name" value="MBG_2"/>
    <property type="match status" value="12"/>
</dbReference>
<dbReference type="Pfam" id="PF05345">
    <property type="entry name" value="He_PIG"/>
    <property type="match status" value="2"/>
</dbReference>
<dbReference type="InterPro" id="IPR010221">
    <property type="entry name" value="VCBS_dom"/>
</dbReference>
<comment type="subcellular location">
    <subcellularLocation>
        <location evidence="1">Membrane</location>
    </subcellularLocation>
</comment>
<accession>A0AAW7DKP0</accession>
<organism evidence="10 11">
    <name type="scientific">Empedobacter falsenii</name>
    <dbReference type="NCBI Taxonomy" id="343874"/>
    <lineage>
        <taxon>Bacteria</taxon>
        <taxon>Pseudomonadati</taxon>
        <taxon>Bacteroidota</taxon>
        <taxon>Flavobacteriia</taxon>
        <taxon>Flavobacteriales</taxon>
        <taxon>Weeksellaceae</taxon>
        <taxon>Empedobacter</taxon>
    </lineage>
</organism>
<keyword evidence="6" id="KW-1133">Transmembrane helix</keyword>
<dbReference type="InterPro" id="IPR050971">
    <property type="entry name" value="Cadherin-domain_protein"/>
</dbReference>
<dbReference type="CDD" id="cd11304">
    <property type="entry name" value="Cadherin_repeat"/>
    <property type="match status" value="2"/>
</dbReference>
<dbReference type="GO" id="GO:0005911">
    <property type="term" value="C:cell-cell junction"/>
    <property type="evidence" value="ECO:0007669"/>
    <property type="project" value="TreeGrafter"/>
</dbReference>
<name>A0AAW7DKP0_9FLAO</name>
<evidence type="ECO:0000256" key="7">
    <source>
        <dbReference type="ARBA" id="ARBA00023136"/>
    </source>
</evidence>
<keyword evidence="7" id="KW-0472">Membrane</keyword>
<dbReference type="NCBIfam" id="TIGR01965">
    <property type="entry name" value="VCBS_repeat"/>
    <property type="match status" value="1"/>
</dbReference>
<dbReference type="GO" id="GO:0016020">
    <property type="term" value="C:membrane"/>
    <property type="evidence" value="ECO:0007669"/>
    <property type="project" value="UniProtKB-SubCell"/>
</dbReference>
<proteinExistence type="predicted"/>
<dbReference type="FunFam" id="2.60.40.10:FF:002543">
    <property type="match status" value="1"/>
</dbReference>
<dbReference type="SUPFAM" id="SSF49313">
    <property type="entry name" value="Cadherin-like"/>
    <property type="match status" value="3"/>
</dbReference>
<keyword evidence="2" id="KW-0812">Transmembrane</keyword>
<dbReference type="GO" id="GO:0007156">
    <property type="term" value="P:homophilic cell adhesion via plasma membrane adhesion molecules"/>
    <property type="evidence" value="ECO:0007669"/>
    <property type="project" value="InterPro"/>
</dbReference>
<dbReference type="Pfam" id="PF17963">
    <property type="entry name" value="Big_9"/>
    <property type="match status" value="1"/>
</dbReference>
<dbReference type="InterPro" id="IPR041286">
    <property type="entry name" value="MBG_2"/>
</dbReference>
<keyword evidence="3" id="KW-0677">Repeat</keyword>
<dbReference type="InterPro" id="IPR013783">
    <property type="entry name" value="Ig-like_fold"/>
</dbReference>
<keyword evidence="5" id="KW-0130">Cell adhesion</keyword>
<keyword evidence="4" id="KW-0106">Calcium</keyword>
<dbReference type="Proteomes" id="UP001173578">
    <property type="component" value="Unassembled WGS sequence"/>
</dbReference>
<dbReference type="InterPro" id="IPR002126">
    <property type="entry name" value="Cadherin-like_dom"/>
</dbReference>
<dbReference type="PANTHER" id="PTHR24025">
    <property type="entry name" value="DESMOGLEIN FAMILY MEMBER"/>
    <property type="match status" value="1"/>
</dbReference>
<feature type="domain" description="Cadherin" evidence="9">
    <location>
        <begin position="211"/>
        <end position="303"/>
    </location>
</feature>
<evidence type="ECO:0000256" key="5">
    <source>
        <dbReference type="ARBA" id="ARBA00022889"/>
    </source>
</evidence>
<dbReference type="PANTHER" id="PTHR24025:SF23">
    <property type="entry name" value="NEURAL-CADHERIN"/>
    <property type="match status" value="1"/>
</dbReference>
<feature type="region of interest" description="Disordered" evidence="8">
    <location>
        <begin position="403"/>
        <end position="424"/>
    </location>
</feature>
<dbReference type="RefSeq" id="WP_286486194.1">
    <property type="nucleotide sequence ID" value="NZ_JACALR010000004.1"/>
</dbReference>
<evidence type="ECO:0000256" key="1">
    <source>
        <dbReference type="ARBA" id="ARBA00004370"/>
    </source>
</evidence>